<comment type="caution">
    <text evidence="1">The sequence shown here is derived from an EMBL/GenBank/DDBJ whole genome shotgun (WGS) entry which is preliminary data.</text>
</comment>
<sequence>MLTISTAIPVYASDEDYSPTTPQPSPVRVTLAPATQKPQPYSSFISGGTDLDERTAAYVDLIREDLQDTDDIHNHLVDLVLEMKNEMADLTRRVKVAKQRATEAEETIAAMITGSSDTGKHVRKEKEQP</sequence>
<protein>
    <submittedName>
        <fullName evidence="1">Uncharacterized protein</fullName>
    </submittedName>
</protein>
<reference evidence="1 2" key="2">
    <citation type="journal article" date="2022" name="Mol. Ecol. Resour.">
        <title>The genomes of chicory, endive, great burdock and yacon provide insights into Asteraceae paleo-polyploidization history and plant inulin production.</title>
        <authorList>
            <person name="Fan W."/>
            <person name="Wang S."/>
            <person name="Wang H."/>
            <person name="Wang A."/>
            <person name="Jiang F."/>
            <person name="Liu H."/>
            <person name="Zhao H."/>
            <person name="Xu D."/>
            <person name="Zhang Y."/>
        </authorList>
    </citation>
    <scope>NUCLEOTIDE SEQUENCE [LARGE SCALE GENOMIC DNA]</scope>
    <source>
        <strain evidence="2">cv. Yunnan</strain>
        <tissue evidence="1">Leaves</tissue>
    </source>
</reference>
<dbReference type="EMBL" id="CM042020">
    <property type="protein sequence ID" value="KAI3821866.1"/>
    <property type="molecule type" value="Genomic_DNA"/>
</dbReference>
<gene>
    <name evidence="1" type="ORF">L1987_09441</name>
</gene>
<proteinExistence type="predicted"/>
<organism evidence="1 2">
    <name type="scientific">Smallanthus sonchifolius</name>
    <dbReference type="NCBI Taxonomy" id="185202"/>
    <lineage>
        <taxon>Eukaryota</taxon>
        <taxon>Viridiplantae</taxon>
        <taxon>Streptophyta</taxon>
        <taxon>Embryophyta</taxon>
        <taxon>Tracheophyta</taxon>
        <taxon>Spermatophyta</taxon>
        <taxon>Magnoliopsida</taxon>
        <taxon>eudicotyledons</taxon>
        <taxon>Gunneridae</taxon>
        <taxon>Pentapetalae</taxon>
        <taxon>asterids</taxon>
        <taxon>campanulids</taxon>
        <taxon>Asterales</taxon>
        <taxon>Asteraceae</taxon>
        <taxon>Asteroideae</taxon>
        <taxon>Heliantheae alliance</taxon>
        <taxon>Millerieae</taxon>
        <taxon>Smallanthus</taxon>
    </lineage>
</organism>
<keyword evidence="2" id="KW-1185">Reference proteome</keyword>
<name>A0ACB9JPK0_9ASTR</name>
<evidence type="ECO:0000313" key="2">
    <source>
        <dbReference type="Proteomes" id="UP001056120"/>
    </source>
</evidence>
<reference evidence="2" key="1">
    <citation type="journal article" date="2022" name="Mol. Ecol. Resour.">
        <title>The genomes of chicory, endive, great burdock and yacon provide insights into Asteraceae palaeo-polyploidization history and plant inulin production.</title>
        <authorList>
            <person name="Fan W."/>
            <person name="Wang S."/>
            <person name="Wang H."/>
            <person name="Wang A."/>
            <person name="Jiang F."/>
            <person name="Liu H."/>
            <person name="Zhao H."/>
            <person name="Xu D."/>
            <person name="Zhang Y."/>
        </authorList>
    </citation>
    <scope>NUCLEOTIDE SEQUENCE [LARGE SCALE GENOMIC DNA]</scope>
    <source>
        <strain evidence="2">cv. Yunnan</strain>
    </source>
</reference>
<dbReference type="Proteomes" id="UP001056120">
    <property type="component" value="Linkage Group LG03"/>
</dbReference>
<evidence type="ECO:0000313" key="1">
    <source>
        <dbReference type="EMBL" id="KAI3821866.1"/>
    </source>
</evidence>
<accession>A0ACB9JPK0</accession>